<evidence type="ECO:0000313" key="1">
    <source>
        <dbReference type="EMBL" id="KAK7880013.1"/>
    </source>
</evidence>
<organism evidence="1 2">
    <name type="scientific">Mugilogobius chulae</name>
    <name type="common">yellowstripe goby</name>
    <dbReference type="NCBI Taxonomy" id="88201"/>
    <lineage>
        <taxon>Eukaryota</taxon>
        <taxon>Metazoa</taxon>
        <taxon>Chordata</taxon>
        <taxon>Craniata</taxon>
        <taxon>Vertebrata</taxon>
        <taxon>Euteleostomi</taxon>
        <taxon>Actinopterygii</taxon>
        <taxon>Neopterygii</taxon>
        <taxon>Teleostei</taxon>
        <taxon>Neoteleostei</taxon>
        <taxon>Acanthomorphata</taxon>
        <taxon>Gobiaria</taxon>
        <taxon>Gobiiformes</taxon>
        <taxon>Gobioidei</taxon>
        <taxon>Gobiidae</taxon>
        <taxon>Gobionellinae</taxon>
        <taxon>Mugilogobius</taxon>
    </lineage>
</organism>
<dbReference type="AlphaFoldDB" id="A0AAW0MP77"/>
<dbReference type="Proteomes" id="UP001460270">
    <property type="component" value="Unassembled WGS sequence"/>
</dbReference>
<protein>
    <submittedName>
        <fullName evidence="1">Uncharacterized protein</fullName>
    </submittedName>
</protein>
<gene>
    <name evidence="1" type="ORF">WMY93_033319</name>
</gene>
<name>A0AAW0MP77_9GOBI</name>
<comment type="caution">
    <text evidence="1">The sequence shown here is derived from an EMBL/GenBank/DDBJ whole genome shotgun (WGS) entry which is preliminary data.</text>
</comment>
<reference evidence="2" key="1">
    <citation type="submission" date="2024-04" db="EMBL/GenBank/DDBJ databases">
        <title>Salinicola lusitanus LLJ914,a marine bacterium isolated from the Okinawa Trough.</title>
        <authorList>
            <person name="Li J."/>
        </authorList>
    </citation>
    <scope>NUCLEOTIDE SEQUENCE [LARGE SCALE GENOMIC DNA]</scope>
</reference>
<proteinExistence type="predicted"/>
<keyword evidence="2" id="KW-1185">Reference proteome</keyword>
<accession>A0AAW0MP77</accession>
<dbReference type="EMBL" id="JBBPFD010000159">
    <property type="protein sequence ID" value="KAK7880013.1"/>
    <property type="molecule type" value="Genomic_DNA"/>
</dbReference>
<sequence length="129" mass="13643">MSITCEVQTGISDKTVCDLQKEAASDPKTTARPAACDHFCGERERERGVGSSVFMERSRGSSGSWLGSVKLGTAWTQHRSSSQSGLLVFRGNEQACRGASWLDGGGEHLAAVEFGQPDPGTRPGTGRGL</sequence>
<evidence type="ECO:0000313" key="2">
    <source>
        <dbReference type="Proteomes" id="UP001460270"/>
    </source>
</evidence>